<dbReference type="FunFam" id="3.60.21.10:FF:000026">
    <property type="entry name" value="Serine/threonine-protein phosphatase"/>
    <property type="match status" value="1"/>
</dbReference>
<feature type="compositionally biased region" description="Polar residues" evidence="11">
    <location>
        <begin position="393"/>
        <end position="414"/>
    </location>
</feature>
<evidence type="ECO:0000259" key="12">
    <source>
        <dbReference type="PROSITE" id="PS00125"/>
    </source>
</evidence>
<proteinExistence type="inferred from homology"/>
<dbReference type="GO" id="GO:0004722">
    <property type="term" value="F:protein serine/threonine phosphatase activity"/>
    <property type="evidence" value="ECO:0007669"/>
    <property type="project" value="UniProtKB-EC"/>
</dbReference>
<evidence type="ECO:0000256" key="5">
    <source>
        <dbReference type="ARBA" id="ARBA00023211"/>
    </source>
</evidence>
<evidence type="ECO:0000256" key="7">
    <source>
        <dbReference type="ARBA" id="ARBA00047761"/>
    </source>
</evidence>
<keyword evidence="2" id="KW-0479">Metal-binding</keyword>
<keyword evidence="4" id="KW-0904">Protein phosphatase</keyword>
<evidence type="ECO:0000313" key="13">
    <source>
        <dbReference type="EMBL" id="CAD5214185.1"/>
    </source>
</evidence>
<reference evidence="13" key="1">
    <citation type="submission" date="2020-09" db="EMBL/GenBank/DDBJ databases">
        <authorList>
            <person name="Kikuchi T."/>
        </authorList>
    </citation>
    <scope>NUCLEOTIDE SEQUENCE</scope>
    <source>
        <strain evidence="13">SH1</strain>
    </source>
</reference>
<keyword evidence="14" id="KW-1185">Reference proteome</keyword>
<comment type="similarity">
    <text evidence="1 10">Belongs to the PPP phosphatase family.</text>
</comment>
<dbReference type="InterPro" id="IPR029052">
    <property type="entry name" value="Metallo-depent_PP-like"/>
</dbReference>
<dbReference type="PROSITE" id="PS00125">
    <property type="entry name" value="SER_THR_PHOSPHATASE"/>
    <property type="match status" value="1"/>
</dbReference>
<dbReference type="PRINTS" id="PR00114">
    <property type="entry name" value="STPHPHTASE"/>
</dbReference>
<protein>
    <recommendedName>
        <fullName evidence="10">Serine/threonine-protein phosphatase</fullName>
        <ecNumber evidence="10">3.1.3.16</ecNumber>
    </recommendedName>
</protein>
<evidence type="ECO:0000256" key="6">
    <source>
        <dbReference type="ARBA" id="ARBA00037818"/>
    </source>
</evidence>
<dbReference type="EMBL" id="CAJFDH010000003">
    <property type="protein sequence ID" value="CAD5214185.1"/>
    <property type="molecule type" value="Genomic_DNA"/>
</dbReference>
<keyword evidence="5" id="KW-0464">Manganese</keyword>
<dbReference type="InterPro" id="IPR004843">
    <property type="entry name" value="Calcineurin-like_PHP"/>
</dbReference>
<name>A0A811KEL2_9BILA</name>
<evidence type="ECO:0000256" key="3">
    <source>
        <dbReference type="ARBA" id="ARBA00022801"/>
    </source>
</evidence>
<evidence type="ECO:0000256" key="2">
    <source>
        <dbReference type="ARBA" id="ARBA00022723"/>
    </source>
</evidence>
<feature type="compositionally biased region" description="Basic and acidic residues" evidence="11">
    <location>
        <begin position="487"/>
        <end position="503"/>
    </location>
</feature>
<dbReference type="Proteomes" id="UP000783686">
    <property type="component" value="Unassembled WGS sequence"/>
</dbReference>
<evidence type="ECO:0000256" key="4">
    <source>
        <dbReference type="ARBA" id="ARBA00022912"/>
    </source>
</evidence>
<comment type="caution">
    <text evidence="13">The sequence shown here is derived from an EMBL/GenBank/DDBJ whole genome shotgun (WGS) entry which is preliminary data.</text>
</comment>
<dbReference type="GO" id="GO:0018991">
    <property type="term" value="P:egg-laying behavior"/>
    <property type="evidence" value="ECO:0007669"/>
    <property type="project" value="UniProtKB-ARBA"/>
</dbReference>
<organism evidence="13 14">
    <name type="scientific">Bursaphelenchus okinawaensis</name>
    <dbReference type="NCBI Taxonomy" id="465554"/>
    <lineage>
        <taxon>Eukaryota</taxon>
        <taxon>Metazoa</taxon>
        <taxon>Ecdysozoa</taxon>
        <taxon>Nematoda</taxon>
        <taxon>Chromadorea</taxon>
        <taxon>Rhabditida</taxon>
        <taxon>Tylenchina</taxon>
        <taxon>Tylenchomorpha</taxon>
        <taxon>Aphelenchoidea</taxon>
        <taxon>Aphelenchoididae</taxon>
        <taxon>Bursaphelenchus</taxon>
    </lineage>
</organism>
<dbReference type="PANTHER" id="PTHR11668">
    <property type="entry name" value="SERINE/THREONINE PROTEIN PHOSPHATASE"/>
    <property type="match status" value="1"/>
</dbReference>
<evidence type="ECO:0000256" key="11">
    <source>
        <dbReference type="SAM" id="MobiDB-lite"/>
    </source>
</evidence>
<evidence type="ECO:0000256" key="9">
    <source>
        <dbReference type="ARBA" id="ARBA00054219"/>
    </source>
</evidence>
<dbReference type="GO" id="GO:0000785">
    <property type="term" value="C:chromatin"/>
    <property type="evidence" value="ECO:0007669"/>
    <property type="project" value="UniProtKB-ARBA"/>
</dbReference>
<evidence type="ECO:0000256" key="8">
    <source>
        <dbReference type="ARBA" id="ARBA00048336"/>
    </source>
</evidence>
<dbReference type="GO" id="GO:0031143">
    <property type="term" value="C:pseudopodium"/>
    <property type="evidence" value="ECO:0007669"/>
    <property type="project" value="UniProtKB-SubCell"/>
</dbReference>
<sequence>MDVKALKPAELDELTCNILLTGQKNIKLTVDEKMLTRLCVTACEVFNSQEMMIEINGPVNVCGDLHGQFGDLLRLFDKCGFPPESNYLFLGDYVDRGPLSLETISLLFCYKARYPHNMFLLRGNHETRDVNRVYGFYEECQLRYSLDLYRAYSTAFEFMPLTGLIGEKILCMHGGISPSLYHLDQLRDIKRPLEPTTNMTLELDVLWSDPQAGVQGYTPSTRGASYCFGEDALNDKLQKLNLDMVVRAHQVVNDGFEFFANRKLVTVFSAPLYCGQFNNSGAVMQISEDLTCSFTILQAIVDKHQQTNEQTVATICPARERTTPPPLSAASPGIKPAASPGMKASEPSPTSSSVTKSVQGTSPSGNSEREENNSGGLSQGGSMRRKSAAKLGQTGSTRELSTGKSRSLSLNKSPGSAREAAASAREGTSASPPRSKGKQSTVSPVSPSVTSGTSSPAKSPAANNDGFEEVEGAPCKPNKESSNLDDELQKSEHESKKEKDEEK</sequence>
<dbReference type="AlphaFoldDB" id="A0A811KEL2"/>
<dbReference type="GO" id="GO:0097723">
    <property type="term" value="P:amoeboid sperm motility"/>
    <property type="evidence" value="ECO:0007669"/>
    <property type="project" value="UniProtKB-ARBA"/>
</dbReference>
<evidence type="ECO:0000256" key="10">
    <source>
        <dbReference type="RuleBase" id="RU004273"/>
    </source>
</evidence>
<comment type="subcellular location">
    <subcellularLocation>
        <location evidence="6">Cell projection</location>
        <location evidence="6">Pseudopodium</location>
    </subcellularLocation>
</comment>
<dbReference type="EMBL" id="CAJFCW020000003">
    <property type="protein sequence ID" value="CAG9102255.1"/>
    <property type="molecule type" value="Genomic_DNA"/>
</dbReference>
<dbReference type="GO" id="GO:0005634">
    <property type="term" value="C:nucleus"/>
    <property type="evidence" value="ECO:0007669"/>
    <property type="project" value="TreeGrafter"/>
</dbReference>
<feature type="region of interest" description="Disordered" evidence="11">
    <location>
        <begin position="315"/>
        <end position="503"/>
    </location>
</feature>
<dbReference type="Gene3D" id="3.60.21.10">
    <property type="match status" value="1"/>
</dbReference>
<dbReference type="PANTHER" id="PTHR11668:SF199">
    <property type="entry name" value="SERINE_THREONINE-PROTEIN PHOSPHATASE"/>
    <property type="match status" value="1"/>
</dbReference>
<feature type="compositionally biased region" description="Low complexity" evidence="11">
    <location>
        <begin position="345"/>
        <end position="358"/>
    </location>
</feature>
<dbReference type="GO" id="GO:0031272">
    <property type="term" value="P:regulation of pseudopodium assembly"/>
    <property type="evidence" value="ECO:0007669"/>
    <property type="project" value="UniProtKB-ARBA"/>
</dbReference>
<comment type="catalytic activity">
    <reaction evidence="7">
        <text>O-phospho-L-seryl-[protein] + H2O = L-seryl-[protein] + phosphate</text>
        <dbReference type="Rhea" id="RHEA:20629"/>
        <dbReference type="Rhea" id="RHEA-COMP:9863"/>
        <dbReference type="Rhea" id="RHEA-COMP:11604"/>
        <dbReference type="ChEBI" id="CHEBI:15377"/>
        <dbReference type="ChEBI" id="CHEBI:29999"/>
        <dbReference type="ChEBI" id="CHEBI:43474"/>
        <dbReference type="ChEBI" id="CHEBI:83421"/>
        <dbReference type="EC" id="3.1.3.16"/>
    </reaction>
</comment>
<dbReference type="GO" id="GO:0046872">
    <property type="term" value="F:metal ion binding"/>
    <property type="evidence" value="ECO:0007669"/>
    <property type="project" value="UniProtKB-KW"/>
</dbReference>
<dbReference type="Proteomes" id="UP000614601">
    <property type="component" value="Unassembled WGS sequence"/>
</dbReference>
<dbReference type="GO" id="GO:0005737">
    <property type="term" value="C:cytoplasm"/>
    <property type="evidence" value="ECO:0007669"/>
    <property type="project" value="TreeGrafter"/>
</dbReference>
<dbReference type="SUPFAM" id="SSF56300">
    <property type="entry name" value="Metallo-dependent phosphatases"/>
    <property type="match status" value="1"/>
</dbReference>
<dbReference type="Pfam" id="PF00149">
    <property type="entry name" value="Metallophos"/>
    <property type="match status" value="1"/>
</dbReference>
<keyword evidence="3 10" id="KW-0378">Hydrolase</keyword>
<feature type="domain" description="Serine/threonine specific protein phosphatases" evidence="12">
    <location>
        <begin position="121"/>
        <end position="126"/>
    </location>
</feature>
<dbReference type="EC" id="3.1.3.16" evidence="10"/>
<dbReference type="InterPro" id="IPR050341">
    <property type="entry name" value="PP1_catalytic_subunit"/>
</dbReference>
<dbReference type="OrthoDB" id="1930084at2759"/>
<gene>
    <name evidence="13" type="ORF">BOKJ2_LOCUS5466</name>
</gene>
<comment type="function">
    <text evidence="9">Probable phosphatase which plays a redundant role with gsp-4 in spermatogenesis by regulating sister chromatid segregation during meiosis. In addition, involved in sperm motility by controlling the dynamic disassembly of major sperm proteins (MSP) in the spermatozoan pseudopodium.</text>
</comment>
<feature type="compositionally biased region" description="Low complexity" evidence="11">
    <location>
        <begin position="415"/>
        <end position="431"/>
    </location>
</feature>
<accession>A0A811KEL2</accession>
<comment type="catalytic activity">
    <reaction evidence="8 10">
        <text>O-phospho-L-threonyl-[protein] + H2O = L-threonyl-[protein] + phosphate</text>
        <dbReference type="Rhea" id="RHEA:47004"/>
        <dbReference type="Rhea" id="RHEA-COMP:11060"/>
        <dbReference type="Rhea" id="RHEA-COMP:11605"/>
        <dbReference type="ChEBI" id="CHEBI:15377"/>
        <dbReference type="ChEBI" id="CHEBI:30013"/>
        <dbReference type="ChEBI" id="CHEBI:43474"/>
        <dbReference type="ChEBI" id="CHEBI:61977"/>
        <dbReference type="EC" id="3.1.3.16"/>
    </reaction>
</comment>
<dbReference type="GO" id="GO:0007060">
    <property type="term" value="P:male meiosis chromosome segregation"/>
    <property type="evidence" value="ECO:0007669"/>
    <property type="project" value="UniProtKB-ARBA"/>
</dbReference>
<dbReference type="InterPro" id="IPR006186">
    <property type="entry name" value="Ser/Thr-sp_prot-phosphatase"/>
</dbReference>
<feature type="compositionally biased region" description="Low complexity" evidence="11">
    <location>
        <begin position="440"/>
        <end position="456"/>
    </location>
</feature>
<evidence type="ECO:0000313" key="14">
    <source>
        <dbReference type="Proteomes" id="UP000614601"/>
    </source>
</evidence>
<evidence type="ECO:0000256" key="1">
    <source>
        <dbReference type="ARBA" id="ARBA00008294"/>
    </source>
</evidence>
<dbReference type="SMART" id="SM00156">
    <property type="entry name" value="PP2Ac"/>
    <property type="match status" value="1"/>
</dbReference>